<dbReference type="RefSeq" id="WP_152265219.1">
    <property type="nucleotide sequence ID" value="NZ_VOKX01000106.1"/>
</dbReference>
<sequence>MTMTNAADRHVSTSLHRHVGLWQPAAAPIPASAAYTVRCVSGLPGAVAALHGIEPWLASMLIRPMFADLVTSGRWFFEPSRKLFRVEQRRKRLCHALLVARRGVPLHYGTSHPDARCLAHVAPVPEGASTWLGELDSGLPPRGVVSCWRQVLRCSSTSPVSITRDVVERLARIQHGRPCTERTIVGDYSAAVVAAKPLVDMLTGRPPGRYSVAGDGLVWIVATDCSPRRPVVLAVHPIVGHRMQPVRRLAPHRR</sequence>
<dbReference type="Proteomes" id="UP000327000">
    <property type="component" value="Unassembled WGS sequence"/>
</dbReference>
<keyword evidence="2" id="KW-1185">Reference proteome</keyword>
<evidence type="ECO:0000313" key="1">
    <source>
        <dbReference type="EMBL" id="KAB7835762.1"/>
    </source>
</evidence>
<accession>A0A5N5W1J9</accession>
<protein>
    <submittedName>
        <fullName evidence="1">Uncharacterized protein</fullName>
    </submittedName>
</protein>
<organism evidence="1 2">
    <name type="scientific">Streptomyces mobaraensis</name>
    <name type="common">Streptoverticillium mobaraense</name>
    <dbReference type="NCBI Taxonomy" id="35621"/>
    <lineage>
        <taxon>Bacteria</taxon>
        <taxon>Bacillati</taxon>
        <taxon>Actinomycetota</taxon>
        <taxon>Actinomycetes</taxon>
        <taxon>Kitasatosporales</taxon>
        <taxon>Streptomycetaceae</taxon>
        <taxon>Streptomyces</taxon>
    </lineage>
</organism>
<comment type="caution">
    <text evidence="1">The sequence shown here is derived from an EMBL/GenBank/DDBJ whole genome shotgun (WGS) entry which is preliminary data.</text>
</comment>
<dbReference type="OrthoDB" id="10013270at2"/>
<reference evidence="1 2" key="1">
    <citation type="journal article" date="2019" name="Microb. Cell Fact.">
        <title>Exploring novel herbicidin analogues by transcriptional regulator overexpression and MS/MS molecular networking.</title>
        <authorList>
            <person name="Shi Y."/>
            <person name="Gu R."/>
            <person name="Li Y."/>
            <person name="Wang X."/>
            <person name="Ren W."/>
            <person name="Li X."/>
            <person name="Wang L."/>
            <person name="Xie Y."/>
            <person name="Hong B."/>
        </authorList>
    </citation>
    <scope>NUCLEOTIDE SEQUENCE [LARGE SCALE GENOMIC DNA]</scope>
    <source>
        <strain evidence="1 2">US-43</strain>
    </source>
</reference>
<proteinExistence type="predicted"/>
<dbReference type="EMBL" id="VOKX01000106">
    <property type="protein sequence ID" value="KAB7835762.1"/>
    <property type="molecule type" value="Genomic_DNA"/>
</dbReference>
<evidence type="ECO:0000313" key="2">
    <source>
        <dbReference type="Proteomes" id="UP000327000"/>
    </source>
</evidence>
<name>A0A5N5W1J9_STRMB</name>
<gene>
    <name evidence="1" type="ORF">FRZ00_26445</name>
</gene>
<dbReference type="AlphaFoldDB" id="A0A5N5W1J9"/>